<feature type="transmembrane region" description="Helical" evidence="2">
    <location>
        <begin position="115"/>
        <end position="138"/>
    </location>
</feature>
<keyword evidence="2" id="KW-0472">Membrane</keyword>
<sequence length="311" mass="34423">MSDLQALLKELETVLAHTAVSRYAIVSSLCLYVYDFMLTFSAEVEYFWGSPWSFMKGLFFWNRCFIFPVIAYLTFSGINRAPTDSLVAHICGLTPAVIMQLRVHALYGQNRALKVVISGLFLISVCSELGIAIAKLVMDNVSVQAIPFLVDPLALCVETISKFLVAYPVPMMIFDTIMLGLVVYKTYLIQHEESSTLPTNAGTGARLARIMFRDSVVYFACTVGANLLNVLIWALGPYDLFTVGTAWAVTVPAMAANRILFNMRTAYRRPLAEEDADIGTEFQVARRPDGPKGPTVWSNSSGDAESSVHRM</sequence>
<evidence type="ECO:0000313" key="4">
    <source>
        <dbReference type="EMBL" id="KAJ7694874.1"/>
    </source>
</evidence>
<feature type="region of interest" description="Disordered" evidence="1">
    <location>
        <begin position="280"/>
        <end position="311"/>
    </location>
</feature>
<protein>
    <recommendedName>
        <fullName evidence="3">DUF6533 domain-containing protein</fullName>
    </recommendedName>
</protein>
<evidence type="ECO:0000313" key="5">
    <source>
        <dbReference type="Proteomes" id="UP001221757"/>
    </source>
</evidence>
<organism evidence="4 5">
    <name type="scientific">Mycena rosella</name>
    <name type="common">Pink bonnet</name>
    <name type="synonym">Agaricus rosellus</name>
    <dbReference type="NCBI Taxonomy" id="1033263"/>
    <lineage>
        <taxon>Eukaryota</taxon>
        <taxon>Fungi</taxon>
        <taxon>Dikarya</taxon>
        <taxon>Basidiomycota</taxon>
        <taxon>Agaricomycotina</taxon>
        <taxon>Agaricomycetes</taxon>
        <taxon>Agaricomycetidae</taxon>
        <taxon>Agaricales</taxon>
        <taxon>Marasmiineae</taxon>
        <taxon>Mycenaceae</taxon>
        <taxon>Mycena</taxon>
    </lineage>
</organism>
<dbReference type="InterPro" id="IPR045340">
    <property type="entry name" value="DUF6533"/>
</dbReference>
<evidence type="ECO:0000259" key="3">
    <source>
        <dbReference type="Pfam" id="PF20151"/>
    </source>
</evidence>
<dbReference type="Proteomes" id="UP001221757">
    <property type="component" value="Unassembled WGS sequence"/>
</dbReference>
<feature type="transmembrane region" description="Helical" evidence="2">
    <location>
        <begin position="54"/>
        <end position="74"/>
    </location>
</feature>
<comment type="caution">
    <text evidence="4">The sequence shown here is derived from an EMBL/GenBank/DDBJ whole genome shotgun (WGS) entry which is preliminary data.</text>
</comment>
<accession>A0AAD7DP88</accession>
<proteinExistence type="predicted"/>
<name>A0AAD7DP88_MYCRO</name>
<feature type="transmembrane region" description="Helical" evidence="2">
    <location>
        <begin position="20"/>
        <end position="42"/>
    </location>
</feature>
<feature type="domain" description="DUF6533" evidence="3">
    <location>
        <begin position="23"/>
        <end position="67"/>
    </location>
</feature>
<gene>
    <name evidence="4" type="ORF">B0H17DRAFT_1199026</name>
</gene>
<feature type="transmembrane region" description="Helical" evidence="2">
    <location>
        <begin position="241"/>
        <end position="261"/>
    </location>
</feature>
<dbReference type="AlphaFoldDB" id="A0AAD7DP88"/>
<dbReference type="Pfam" id="PF20151">
    <property type="entry name" value="DUF6533"/>
    <property type="match status" value="1"/>
</dbReference>
<keyword evidence="5" id="KW-1185">Reference proteome</keyword>
<evidence type="ECO:0000256" key="1">
    <source>
        <dbReference type="SAM" id="MobiDB-lite"/>
    </source>
</evidence>
<evidence type="ECO:0000256" key="2">
    <source>
        <dbReference type="SAM" id="Phobius"/>
    </source>
</evidence>
<keyword evidence="2" id="KW-1133">Transmembrane helix</keyword>
<keyword evidence="2" id="KW-0812">Transmembrane</keyword>
<feature type="transmembrane region" description="Helical" evidence="2">
    <location>
        <begin position="216"/>
        <end position="235"/>
    </location>
</feature>
<feature type="transmembrane region" description="Helical" evidence="2">
    <location>
        <begin position="165"/>
        <end position="184"/>
    </location>
</feature>
<dbReference type="EMBL" id="JARKIE010000040">
    <property type="protein sequence ID" value="KAJ7694874.1"/>
    <property type="molecule type" value="Genomic_DNA"/>
</dbReference>
<reference evidence="4" key="1">
    <citation type="submission" date="2023-03" db="EMBL/GenBank/DDBJ databases">
        <title>Massive genome expansion in bonnet fungi (Mycena s.s.) driven by repeated elements and novel gene families across ecological guilds.</title>
        <authorList>
            <consortium name="Lawrence Berkeley National Laboratory"/>
            <person name="Harder C.B."/>
            <person name="Miyauchi S."/>
            <person name="Viragh M."/>
            <person name="Kuo A."/>
            <person name="Thoen E."/>
            <person name="Andreopoulos B."/>
            <person name="Lu D."/>
            <person name="Skrede I."/>
            <person name="Drula E."/>
            <person name="Henrissat B."/>
            <person name="Morin E."/>
            <person name="Kohler A."/>
            <person name="Barry K."/>
            <person name="LaButti K."/>
            <person name="Morin E."/>
            <person name="Salamov A."/>
            <person name="Lipzen A."/>
            <person name="Mereny Z."/>
            <person name="Hegedus B."/>
            <person name="Baldrian P."/>
            <person name="Stursova M."/>
            <person name="Weitz H."/>
            <person name="Taylor A."/>
            <person name="Grigoriev I.V."/>
            <person name="Nagy L.G."/>
            <person name="Martin F."/>
            <person name="Kauserud H."/>
        </authorList>
    </citation>
    <scope>NUCLEOTIDE SEQUENCE</scope>
    <source>
        <strain evidence="4">CBHHK067</strain>
    </source>
</reference>